<keyword evidence="1" id="KW-0732">Signal</keyword>
<dbReference type="PANTHER" id="PTHR38098">
    <property type="entry name" value="LPS-ASSEMBLY LIPOPROTEIN LPTE"/>
    <property type="match status" value="1"/>
</dbReference>
<evidence type="ECO:0000256" key="2">
    <source>
        <dbReference type="ARBA" id="ARBA00023136"/>
    </source>
</evidence>
<comment type="subunit">
    <text evidence="6">Component of the lipopolysaccharide transport and assembly complex. Interacts with LptD.</text>
</comment>
<dbReference type="GO" id="GO:0001530">
    <property type="term" value="F:lipopolysaccharide binding"/>
    <property type="evidence" value="ECO:0007669"/>
    <property type="project" value="TreeGrafter"/>
</dbReference>
<organism evidence="7 8">
    <name type="scientific">Paraburkholderia caffeinitolerans</name>
    <dbReference type="NCBI Taxonomy" id="1723730"/>
    <lineage>
        <taxon>Bacteria</taxon>
        <taxon>Pseudomonadati</taxon>
        <taxon>Pseudomonadota</taxon>
        <taxon>Betaproteobacteria</taxon>
        <taxon>Burkholderiales</taxon>
        <taxon>Burkholderiaceae</taxon>
        <taxon>Paraburkholderia</taxon>
    </lineage>
</organism>
<protein>
    <recommendedName>
        <fullName evidence="6">LPS-assembly lipoprotein LptE</fullName>
    </recommendedName>
</protein>
<comment type="similarity">
    <text evidence="6">Belongs to the LptE lipoprotein family.</text>
</comment>
<dbReference type="GO" id="GO:0043165">
    <property type="term" value="P:Gram-negative-bacterium-type cell outer membrane assembly"/>
    <property type="evidence" value="ECO:0007669"/>
    <property type="project" value="UniProtKB-UniRule"/>
</dbReference>
<accession>A0A6J5FQW6</accession>
<proteinExistence type="inferred from homology"/>
<dbReference type="GO" id="GO:1990351">
    <property type="term" value="C:transporter complex"/>
    <property type="evidence" value="ECO:0007669"/>
    <property type="project" value="TreeGrafter"/>
</dbReference>
<keyword evidence="4 6" id="KW-0998">Cell outer membrane</keyword>
<evidence type="ECO:0000256" key="5">
    <source>
        <dbReference type="ARBA" id="ARBA00023288"/>
    </source>
</evidence>
<name>A0A6J5FQW6_9BURK</name>
<evidence type="ECO:0000256" key="3">
    <source>
        <dbReference type="ARBA" id="ARBA00023139"/>
    </source>
</evidence>
<reference evidence="7 8" key="1">
    <citation type="submission" date="2020-04" db="EMBL/GenBank/DDBJ databases">
        <authorList>
            <person name="De Canck E."/>
        </authorList>
    </citation>
    <scope>NUCLEOTIDE SEQUENCE [LARGE SCALE GENOMIC DNA]</scope>
    <source>
        <strain evidence="7 8">LMG 28688</strain>
    </source>
</reference>
<dbReference type="GO" id="GO:0009279">
    <property type="term" value="C:cell outer membrane"/>
    <property type="evidence" value="ECO:0007669"/>
    <property type="project" value="UniProtKB-UniRule"/>
</dbReference>
<comment type="function">
    <text evidence="6">Together with LptD, is involved in the assembly of lipopolysaccharide (LPS) at the surface of the outer membrane. Required for the proper assembly of LptD. Binds LPS and may serve as the LPS recognition site at the outer membrane.</text>
</comment>
<keyword evidence="8" id="KW-1185">Reference proteome</keyword>
<dbReference type="AlphaFoldDB" id="A0A6J5FQW6"/>
<keyword evidence="5 7" id="KW-0449">Lipoprotein</keyword>
<dbReference type="GO" id="GO:0015920">
    <property type="term" value="P:lipopolysaccharide transport"/>
    <property type="evidence" value="ECO:0007669"/>
    <property type="project" value="TreeGrafter"/>
</dbReference>
<dbReference type="Gene3D" id="3.30.160.150">
    <property type="entry name" value="Lipoprotein like domain"/>
    <property type="match status" value="1"/>
</dbReference>
<evidence type="ECO:0000313" key="8">
    <source>
        <dbReference type="Proteomes" id="UP000494119"/>
    </source>
</evidence>
<evidence type="ECO:0000256" key="4">
    <source>
        <dbReference type="ARBA" id="ARBA00023237"/>
    </source>
</evidence>
<dbReference type="InterPro" id="IPR007485">
    <property type="entry name" value="LPS_assembly_LptE"/>
</dbReference>
<dbReference type="EMBL" id="CADIKL010000007">
    <property type="protein sequence ID" value="CAB3785004.1"/>
    <property type="molecule type" value="Genomic_DNA"/>
</dbReference>
<dbReference type="PANTHER" id="PTHR38098:SF1">
    <property type="entry name" value="LPS-ASSEMBLY LIPOPROTEIN LPTE"/>
    <property type="match status" value="1"/>
</dbReference>
<gene>
    <name evidence="6 7" type="primary">lptE</name>
    <name evidence="7" type="ORF">LMG28688_01989</name>
</gene>
<dbReference type="Pfam" id="PF04390">
    <property type="entry name" value="LptE"/>
    <property type="match status" value="1"/>
</dbReference>
<dbReference type="Proteomes" id="UP000494119">
    <property type="component" value="Unassembled WGS sequence"/>
</dbReference>
<sequence>MTCWHITCWRRRAIDVSHAAAVLNQGVQVIRRSFLLLAGSALMLSACGFQLRGEQNYAFKRLAVVGASAPVTARLTRMVEGGSDSVVVDSTANADAVLRVTESRSFSTLTLNSLGVVEEYQVNYSLNYALTAPDGSPLIQPSTIALNRAMTYSDQYSTAKVSESELLYADMQNDAVDQLTRRLAVLKTLHPTPAQVVPGVAPRAPLPPPPL</sequence>
<dbReference type="HAMAP" id="MF_01186">
    <property type="entry name" value="LPS_assembly_LptE"/>
    <property type="match status" value="1"/>
</dbReference>
<evidence type="ECO:0000313" key="7">
    <source>
        <dbReference type="EMBL" id="CAB3785004.1"/>
    </source>
</evidence>
<evidence type="ECO:0000256" key="1">
    <source>
        <dbReference type="ARBA" id="ARBA00022729"/>
    </source>
</evidence>
<keyword evidence="2 6" id="KW-0472">Membrane</keyword>
<evidence type="ECO:0000256" key="6">
    <source>
        <dbReference type="HAMAP-Rule" id="MF_01186"/>
    </source>
</evidence>
<keyword evidence="3" id="KW-0564">Palmitate</keyword>